<comment type="caution">
    <text evidence="2">The sequence shown here is derived from an EMBL/GenBank/DDBJ whole genome shotgun (WGS) entry which is preliminary data.</text>
</comment>
<evidence type="ECO:0000259" key="1">
    <source>
        <dbReference type="Pfam" id="PF00850"/>
    </source>
</evidence>
<dbReference type="EMBL" id="JAFCMP010000146">
    <property type="protein sequence ID" value="KAG5184876.1"/>
    <property type="molecule type" value="Genomic_DNA"/>
</dbReference>
<dbReference type="GO" id="GO:0004407">
    <property type="term" value="F:histone deacetylase activity"/>
    <property type="evidence" value="ECO:0007669"/>
    <property type="project" value="TreeGrafter"/>
</dbReference>
<dbReference type="GO" id="GO:0040029">
    <property type="term" value="P:epigenetic regulation of gene expression"/>
    <property type="evidence" value="ECO:0007669"/>
    <property type="project" value="TreeGrafter"/>
</dbReference>
<dbReference type="PANTHER" id="PTHR10625">
    <property type="entry name" value="HISTONE DEACETYLASE HDAC1-RELATED"/>
    <property type="match status" value="1"/>
</dbReference>
<dbReference type="OrthoDB" id="424012at2759"/>
<feature type="domain" description="Histone deacetylase" evidence="1">
    <location>
        <begin position="71"/>
        <end position="362"/>
    </location>
</feature>
<dbReference type="AlphaFoldDB" id="A0A835Z0V1"/>
<evidence type="ECO:0000313" key="3">
    <source>
        <dbReference type="Proteomes" id="UP000664859"/>
    </source>
</evidence>
<dbReference type="Proteomes" id="UP000664859">
    <property type="component" value="Unassembled WGS sequence"/>
</dbReference>
<keyword evidence="3" id="KW-1185">Reference proteome</keyword>
<dbReference type="Gene3D" id="3.40.800.20">
    <property type="entry name" value="Histone deacetylase domain"/>
    <property type="match status" value="1"/>
</dbReference>
<dbReference type="SUPFAM" id="SSF52768">
    <property type="entry name" value="Arginase/deacetylase"/>
    <property type="match status" value="1"/>
</dbReference>
<name>A0A835Z0V1_9STRA</name>
<gene>
    <name evidence="2" type="ORF">JKP88DRAFT_198490</name>
</gene>
<protein>
    <recommendedName>
        <fullName evidence="1">Histone deacetylase domain-containing protein</fullName>
    </recommendedName>
</protein>
<proteinExistence type="predicted"/>
<dbReference type="PRINTS" id="PR01270">
    <property type="entry name" value="HDASUPER"/>
</dbReference>
<dbReference type="InterPro" id="IPR023801">
    <property type="entry name" value="His_deacetylse_dom"/>
</dbReference>
<sequence>MRVVACLSCYALLHCSRSRSAALAFVQRPLEPAAGARAWKHAHYASADPSDCRVKVIYDESHTRHAARSDHSECPARATVAADLLQGVAGIGMVAPAAASGDADALDKVMRALHRVHKDWYIEDIAAMSRRGGGNVDFDTYVTKDTYDVCVRATSAWLDAVDSAVTHGTPAFALTRPPGHHATPMAAMGFCFFNFAGAAAMYALDELGLERVALLDFDVHFGNGVAAVARQDARLRYCSLHEAGSFPFTGTEELAGGPHKNLRQLEVQPQYFGGGKGTWAESYEKRFKEEALPWLVEFDPQLLIVSAGYDALEADPLATLTMQPENYREIAQLLRGAFGNKVVFGLEGGYAVEETACAIHMTLQPFLEP</sequence>
<evidence type="ECO:0000313" key="2">
    <source>
        <dbReference type="EMBL" id="KAG5184876.1"/>
    </source>
</evidence>
<accession>A0A835Z0V1</accession>
<dbReference type="PANTHER" id="PTHR10625:SF10">
    <property type="entry name" value="HISTONE DEACETYLASE HDAC1"/>
    <property type="match status" value="1"/>
</dbReference>
<reference evidence="2" key="1">
    <citation type="submission" date="2021-02" db="EMBL/GenBank/DDBJ databases">
        <title>First Annotated Genome of the Yellow-green Alga Tribonema minus.</title>
        <authorList>
            <person name="Mahan K.M."/>
        </authorList>
    </citation>
    <scope>NUCLEOTIDE SEQUENCE</scope>
    <source>
        <strain evidence="2">UTEX B ZZ1240</strain>
    </source>
</reference>
<dbReference type="CDD" id="cd09992">
    <property type="entry name" value="HDAC_classII"/>
    <property type="match status" value="1"/>
</dbReference>
<dbReference type="InterPro" id="IPR023696">
    <property type="entry name" value="Ureohydrolase_dom_sf"/>
</dbReference>
<dbReference type="Pfam" id="PF00850">
    <property type="entry name" value="Hist_deacetyl"/>
    <property type="match status" value="1"/>
</dbReference>
<dbReference type="InterPro" id="IPR037138">
    <property type="entry name" value="His_deacetylse_dom_sf"/>
</dbReference>
<organism evidence="2 3">
    <name type="scientific">Tribonema minus</name>
    <dbReference type="NCBI Taxonomy" id="303371"/>
    <lineage>
        <taxon>Eukaryota</taxon>
        <taxon>Sar</taxon>
        <taxon>Stramenopiles</taxon>
        <taxon>Ochrophyta</taxon>
        <taxon>PX clade</taxon>
        <taxon>Xanthophyceae</taxon>
        <taxon>Tribonematales</taxon>
        <taxon>Tribonemataceae</taxon>
        <taxon>Tribonema</taxon>
    </lineage>
</organism>
<dbReference type="InterPro" id="IPR000286">
    <property type="entry name" value="HDACs"/>
</dbReference>